<accession>A0A974P3X3</accession>
<sequence>MEKSVLLWCVYMLAAELYSRDLPRAFVSYDGLLADWRAEVVRIETAHGAPLPRMSPHAEGQIDQFLTGDLRHNAGAGDLAAVPLVGPLAKTVHDWFEAAAVGPARRSRRWRPPRCRSPSSRRRWGLRLAGDLGPVGRQRRAGRGAPAAPARAPLHPGAGNRTSPAAA</sequence>
<feature type="compositionally biased region" description="Basic residues" evidence="1">
    <location>
        <begin position="107"/>
        <end position="125"/>
    </location>
</feature>
<dbReference type="EMBL" id="CP068570">
    <property type="protein sequence ID" value="QQZ49900.1"/>
    <property type="molecule type" value="Genomic_DNA"/>
</dbReference>
<reference evidence="2" key="1">
    <citation type="submission" date="2021-01" db="EMBL/GenBank/DDBJ databases">
        <title>Genome sequence of Phenylobacterium sp. 20VBR1 isolated from a valley glaceir, Ny-Alesund, Svalbard.</title>
        <authorList>
            <person name="Thomas F.A."/>
            <person name="Krishnan K.P."/>
            <person name="Sinha R.K."/>
        </authorList>
    </citation>
    <scope>NUCLEOTIDE SEQUENCE</scope>
    <source>
        <strain evidence="2">20VBR1</strain>
    </source>
</reference>
<evidence type="ECO:0000256" key="1">
    <source>
        <dbReference type="SAM" id="MobiDB-lite"/>
    </source>
</evidence>
<gene>
    <name evidence="2" type="ORF">JKL49_24875</name>
</gene>
<proteinExistence type="predicted"/>
<organism evidence="2">
    <name type="scientific">Phenylobacterium glaciei</name>
    <dbReference type="NCBI Taxonomy" id="2803784"/>
    <lineage>
        <taxon>Bacteria</taxon>
        <taxon>Pseudomonadati</taxon>
        <taxon>Pseudomonadota</taxon>
        <taxon>Alphaproteobacteria</taxon>
        <taxon>Caulobacterales</taxon>
        <taxon>Caulobacteraceae</taxon>
        <taxon>Phenylobacterium</taxon>
    </lineage>
</organism>
<name>A0A974P3X3_9CAUL</name>
<dbReference type="AlphaFoldDB" id="A0A974P3X3"/>
<feature type="region of interest" description="Disordered" evidence="1">
    <location>
        <begin position="107"/>
        <end position="167"/>
    </location>
</feature>
<evidence type="ECO:0000313" key="2">
    <source>
        <dbReference type="EMBL" id="QQZ49900.1"/>
    </source>
</evidence>
<protein>
    <submittedName>
        <fullName evidence="2">Uncharacterized protein</fullName>
    </submittedName>
</protein>
<feature type="compositionally biased region" description="Low complexity" evidence="1">
    <location>
        <begin position="143"/>
        <end position="159"/>
    </location>
</feature>